<feature type="region of interest" description="Disordered" evidence="1">
    <location>
        <begin position="1"/>
        <end position="62"/>
    </location>
</feature>
<name>A0AAW2Y0K2_9LAMI</name>
<dbReference type="SUPFAM" id="SSF81383">
    <property type="entry name" value="F-box domain"/>
    <property type="match status" value="1"/>
</dbReference>
<dbReference type="PANTHER" id="PTHR36038:SF3">
    <property type="entry name" value="OVATE FAMILY PROTEIN"/>
    <property type="match status" value="1"/>
</dbReference>
<proteinExistence type="predicted"/>
<organism evidence="3">
    <name type="scientific">Sesamum latifolium</name>
    <dbReference type="NCBI Taxonomy" id="2727402"/>
    <lineage>
        <taxon>Eukaryota</taxon>
        <taxon>Viridiplantae</taxon>
        <taxon>Streptophyta</taxon>
        <taxon>Embryophyta</taxon>
        <taxon>Tracheophyta</taxon>
        <taxon>Spermatophyta</taxon>
        <taxon>Magnoliopsida</taxon>
        <taxon>eudicotyledons</taxon>
        <taxon>Gunneridae</taxon>
        <taxon>Pentapetalae</taxon>
        <taxon>asterids</taxon>
        <taxon>lamiids</taxon>
        <taxon>Lamiales</taxon>
        <taxon>Pedaliaceae</taxon>
        <taxon>Sesamum</taxon>
    </lineage>
</organism>
<reference evidence="3" key="1">
    <citation type="submission" date="2020-06" db="EMBL/GenBank/DDBJ databases">
        <authorList>
            <person name="Li T."/>
            <person name="Hu X."/>
            <person name="Zhang T."/>
            <person name="Song X."/>
            <person name="Zhang H."/>
            <person name="Dai N."/>
            <person name="Sheng W."/>
            <person name="Hou X."/>
            <person name="Wei L."/>
        </authorList>
    </citation>
    <scope>NUCLEOTIDE SEQUENCE</scope>
    <source>
        <strain evidence="3">KEN1</strain>
        <tissue evidence="3">Leaf</tissue>
    </source>
</reference>
<dbReference type="Gene3D" id="2.120.10.80">
    <property type="entry name" value="Kelch-type beta propeller"/>
    <property type="match status" value="1"/>
</dbReference>
<dbReference type="EMBL" id="JACGWN010000002">
    <property type="protein sequence ID" value="KAL0459316.1"/>
    <property type="molecule type" value="Genomic_DNA"/>
</dbReference>
<dbReference type="SUPFAM" id="SSF117281">
    <property type="entry name" value="Kelch motif"/>
    <property type="match status" value="1"/>
</dbReference>
<feature type="compositionally biased region" description="Basic and acidic residues" evidence="1">
    <location>
        <begin position="46"/>
        <end position="62"/>
    </location>
</feature>
<feature type="domain" description="F-box" evidence="2">
    <location>
        <begin position="185"/>
        <end position="225"/>
    </location>
</feature>
<accession>A0AAW2Y0K2</accession>
<evidence type="ECO:0000259" key="2">
    <source>
        <dbReference type="SMART" id="SM00256"/>
    </source>
</evidence>
<gene>
    <name evidence="3" type="ORF">Slati_0558800</name>
</gene>
<dbReference type="InterPro" id="IPR001810">
    <property type="entry name" value="F-box_dom"/>
</dbReference>
<dbReference type="PANTHER" id="PTHR36038">
    <property type="entry name" value="OS06G0102750 PROTEIN"/>
    <property type="match status" value="1"/>
</dbReference>
<sequence>MKMKKEDVARGVVGVAQKADSATHVGNKVLPITDSAQTSSANNKDQCPDADKKEKSKGDKMKTISRMKELLKWAAATKGERGGKFIGRKVLHFRSRSALKAVPDDDQLSNDSPKISFRWEADSCSTTSSVYSAISAMASSLKHDQILNSESVNSTPLHVRDQCVARTGNWITTDSEYNSLQLDSLGPDLTELILACLPILSVIQASAVCKLWNSIINSCSFKTRVSDSRRPPWFFLCGQNKSFQDRNQAFAFDPESDSWIKLPTIALLSKDSLAASNGFFFSTRPGKFSFRPVFNGVWRHTIGAYMEPHCSKSDRFVVVGGITSVDILTDVDGCLAVEIYNSHHDSWELCPPLPEIFRPGNSSKLLCSALFRGKLYVLSIYSGFISSFDLEKRFWSNVQTLRPPGTLFSYLISCQDLLVLVGLCSINGDLEFNLWRINEKTLEFSEIGIMPPDLLSEFIDSDENLKFTSLKCMGSGNFVYVFKEERPWDCPVCVCEISKSGKCSWRRVPSLPESRNELEEVISFCSNVSLLDILGNGSD</sequence>
<dbReference type="AlphaFoldDB" id="A0AAW2Y0K2"/>
<dbReference type="SMART" id="SM00256">
    <property type="entry name" value="FBOX"/>
    <property type="match status" value="1"/>
</dbReference>
<dbReference type="Pfam" id="PF00646">
    <property type="entry name" value="F-box"/>
    <property type="match status" value="1"/>
</dbReference>
<dbReference type="Gene3D" id="1.20.1280.50">
    <property type="match status" value="1"/>
</dbReference>
<protein>
    <submittedName>
        <fullName evidence="3">F-box/kelch-repeat protein</fullName>
    </submittedName>
</protein>
<comment type="caution">
    <text evidence="3">The sequence shown here is derived from an EMBL/GenBank/DDBJ whole genome shotgun (WGS) entry which is preliminary data.</text>
</comment>
<dbReference type="InterPro" id="IPR015915">
    <property type="entry name" value="Kelch-typ_b-propeller"/>
</dbReference>
<evidence type="ECO:0000256" key="1">
    <source>
        <dbReference type="SAM" id="MobiDB-lite"/>
    </source>
</evidence>
<reference evidence="3" key="2">
    <citation type="journal article" date="2024" name="Plant">
        <title>Genomic evolution and insights into agronomic trait innovations of Sesamum species.</title>
        <authorList>
            <person name="Miao H."/>
            <person name="Wang L."/>
            <person name="Qu L."/>
            <person name="Liu H."/>
            <person name="Sun Y."/>
            <person name="Le M."/>
            <person name="Wang Q."/>
            <person name="Wei S."/>
            <person name="Zheng Y."/>
            <person name="Lin W."/>
            <person name="Duan Y."/>
            <person name="Cao H."/>
            <person name="Xiong S."/>
            <person name="Wang X."/>
            <person name="Wei L."/>
            <person name="Li C."/>
            <person name="Ma Q."/>
            <person name="Ju M."/>
            <person name="Zhao R."/>
            <person name="Li G."/>
            <person name="Mu C."/>
            <person name="Tian Q."/>
            <person name="Mei H."/>
            <person name="Zhang T."/>
            <person name="Gao T."/>
            <person name="Zhang H."/>
        </authorList>
    </citation>
    <scope>NUCLEOTIDE SEQUENCE</scope>
    <source>
        <strain evidence="3">KEN1</strain>
    </source>
</reference>
<feature type="compositionally biased region" description="Polar residues" evidence="1">
    <location>
        <begin position="34"/>
        <end position="45"/>
    </location>
</feature>
<dbReference type="InterPro" id="IPR036047">
    <property type="entry name" value="F-box-like_dom_sf"/>
</dbReference>
<evidence type="ECO:0000313" key="3">
    <source>
        <dbReference type="EMBL" id="KAL0459316.1"/>
    </source>
</evidence>